<name>A0A816K404_BRANA</name>
<organism evidence="5">
    <name type="scientific">Brassica napus</name>
    <name type="common">Rape</name>
    <dbReference type="NCBI Taxonomy" id="3708"/>
    <lineage>
        <taxon>Eukaryota</taxon>
        <taxon>Viridiplantae</taxon>
        <taxon>Streptophyta</taxon>
        <taxon>Embryophyta</taxon>
        <taxon>Tracheophyta</taxon>
        <taxon>Spermatophyta</taxon>
        <taxon>Magnoliopsida</taxon>
        <taxon>eudicotyledons</taxon>
        <taxon>Gunneridae</taxon>
        <taxon>Pentapetalae</taxon>
        <taxon>rosids</taxon>
        <taxon>malvids</taxon>
        <taxon>Brassicales</taxon>
        <taxon>Brassicaceae</taxon>
        <taxon>Brassiceae</taxon>
        <taxon>Brassica</taxon>
    </lineage>
</organism>
<dbReference type="GO" id="GO:0005525">
    <property type="term" value="F:GTP binding"/>
    <property type="evidence" value="ECO:0007669"/>
    <property type="project" value="UniProtKB-KW"/>
</dbReference>
<evidence type="ECO:0000256" key="2">
    <source>
        <dbReference type="ARBA" id="ARBA00022741"/>
    </source>
</evidence>
<dbReference type="AlphaFoldDB" id="A0A816K404"/>
<dbReference type="PANTHER" id="PTHR45709:SF2">
    <property type="entry name" value="LARGE SUBUNIT GTPASE 1 HOMOLOG"/>
    <property type="match status" value="1"/>
</dbReference>
<keyword evidence="3" id="KW-0378">Hydrolase</keyword>
<keyword evidence="1" id="KW-0963">Cytoplasm</keyword>
<proteinExistence type="predicted"/>
<dbReference type="Proteomes" id="UP001295469">
    <property type="component" value="Chromosome C02"/>
</dbReference>
<evidence type="ECO:0000256" key="4">
    <source>
        <dbReference type="ARBA" id="ARBA00023134"/>
    </source>
</evidence>
<dbReference type="PANTHER" id="PTHR45709">
    <property type="entry name" value="LARGE SUBUNIT GTPASE 1 HOMOLOG-RELATED"/>
    <property type="match status" value="1"/>
</dbReference>
<evidence type="ECO:0000313" key="5">
    <source>
        <dbReference type="EMBL" id="CAF1919572.1"/>
    </source>
</evidence>
<keyword evidence="4" id="KW-0342">GTP-binding</keyword>
<evidence type="ECO:0000256" key="3">
    <source>
        <dbReference type="ARBA" id="ARBA00022801"/>
    </source>
</evidence>
<protein>
    <submittedName>
        <fullName evidence="5">(rape) hypothetical protein</fullName>
    </submittedName>
</protein>
<keyword evidence="2" id="KW-0547">Nucleotide-binding</keyword>
<gene>
    <name evidence="5" type="ORF">DARMORV10_C02P48260.1</name>
</gene>
<dbReference type="InterPro" id="IPR043358">
    <property type="entry name" value="GNL1-like"/>
</dbReference>
<dbReference type="GO" id="GO:0003924">
    <property type="term" value="F:GTPase activity"/>
    <property type="evidence" value="ECO:0007669"/>
    <property type="project" value="InterPro"/>
</dbReference>
<evidence type="ECO:0000256" key="1">
    <source>
        <dbReference type="ARBA" id="ARBA00022490"/>
    </source>
</evidence>
<accession>A0A816K404</accession>
<reference evidence="5" key="1">
    <citation type="submission" date="2021-01" db="EMBL/GenBank/DDBJ databases">
        <authorList>
            <consortium name="Genoscope - CEA"/>
            <person name="William W."/>
        </authorList>
    </citation>
    <scope>NUCLEOTIDE SEQUENCE</scope>
</reference>
<sequence>MPVHICFVHACPSTHVKHKNRNHGSILVDVVILDSIHIHYHRSEGAYGGSRAHGEGYGSSSGEGGHSSVMDVVQLETEVAANIVAHNHTKRDHIRIRSLLVIKRWNLCASQLSGCSLNAEELAISKLGLPRPPRISEMSVEELDANEKQAFLNWRRMFVRLEENEKLVLTPFEKNLDIWRQLWQVFEHDARGVLVHALQKRDIIARAKTGTAKTVTGNTTLDVKAERTCRRCSHTSEIHAKAKKEMGAQGIEPFLLCIIVMTKHVTSTSVLRVQFSGLE</sequence>
<dbReference type="EMBL" id="HG994366">
    <property type="protein sequence ID" value="CAF1919572.1"/>
    <property type="molecule type" value="Genomic_DNA"/>
</dbReference>